<gene>
    <name evidence="4" type="ORF">HF995_11680</name>
</gene>
<dbReference type="PANTHER" id="PTHR30024:SF2">
    <property type="entry name" value="ABC TRANSPORTER SUBSTRATE-BINDING PROTEIN"/>
    <property type="match status" value="1"/>
</dbReference>
<dbReference type="EMBL" id="JAAXOW010000004">
    <property type="protein sequence ID" value="NKX93922.1"/>
    <property type="molecule type" value="Genomic_DNA"/>
</dbReference>
<evidence type="ECO:0000256" key="2">
    <source>
        <dbReference type="SAM" id="SignalP"/>
    </source>
</evidence>
<keyword evidence="2" id="KW-0732">Signal</keyword>
<dbReference type="InterPro" id="IPR015168">
    <property type="entry name" value="SsuA/THI5"/>
</dbReference>
<evidence type="ECO:0000259" key="3">
    <source>
        <dbReference type="Pfam" id="PF09084"/>
    </source>
</evidence>
<dbReference type="Proteomes" id="UP000774283">
    <property type="component" value="Unassembled WGS sequence"/>
</dbReference>
<proteinExistence type="predicted"/>
<dbReference type="PROSITE" id="PS51257">
    <property type="entry name" value="PROKAR_LIPOPROTEIN"/>
    <property type="match status" value="1"/>
</dbReference>
<comment type="caution">
    <text evidence="4">The sequence shown here is derived from an EMBL/GenBank/DDBJ whole genome shotgun (WGS) entry which is preliminary data.</text>
</comment>
<dbReference type="SUPFAM" id="SSF53850">
    <property type="entry name" value="Periplasmic binding protein-like II"/>
    <property type="match status" value="1"/>
</dbReference>
<evidence type="ECO:0000313" key="5">
    <source>
        <dbReference type="Proteomes" id="UP000774283"/>
    </source>
</evidence>
<sequence length="356" mass="37237">MTAPTRPRHRAAAALAVALVLPAALSACGTAQAGPAIADGKTVLRFQGSVGQVTFPELAEDLGYYEKVSLEWIGDVTGGPASIQAVATGQADIGNAFNGAIIKLIDSGAPIKAVLASYGSDELTNGGVYVLEDSPITSARDLIGKKVAVNTLGAQAEAVDRSWLKQEGLTPEEIAQVELTVVPPVNAEQTLREGQIDAAGLSGPLQDLALERGGLRKLFSEVDLFGELSYGSYVLPSALIEKNPDAAADFVQGTARAIRWAQVTPPEQVRERYTSIITERARGENTDLVAFYKSSSVAGVGGVVADTEISLWIDWLVQDGQIEPGITPADVVTNDLNPYANGTYPPDAGPDGKPVS</sequence>
<dbReference type="AlphaFoldDB" id="A0A9X5FF84"/>
<feature type="signal peptide" evidence="2">
    <location>
        <begin position="1"/>
        <end position="33"/>
    </location>
</feature>
<feature type="region of interest" description="Disordered" evidence="1">
    <location>
        <begin position="337"/>
        <end position="356"/>
    </location>
</feature>
<accession>A0A9X5FF84</accession>
<dbReference type="Pfam" id="PF09084">
    <property type="entry name" value="NMT1"/>
    <property type="match status" value="1"/>
</dbReference>
<keyword evidence="5" id="KW-1185">Reference proteome</keyword>
<organism evidence="4 5">
    <name type="scientific">Sanguibacter hominis ATCC BAA-789</name>
    <dbReference type="NCBI Taxonomy" id="1312740"/>
    <lineage>
        <taxon>Bacteria</taxon>
        <taxon>Bacillati</taxon>
        <taxon>Actinomycetota</taxon>
        <taxon>Actinomycetes</taxon>
        <taxon>Micrococcales</taxon>
        <taxon>Sanguibacteraceae</taxon>
        <taxon>Sanguibacter</taxon>
    </lineage>
</organism>
<reference evidence="4 5" key="1">
    <citation type="submission" date="2020-04" db="EMBL/GenBank/DDBJ databases">
        <title>MicrobeNet Type strains.</title>
        <authorList>
            <person name="Nicholson A.C."/>
        </authorList>
    </citation>
    <scope>NUCLEOTIDE SEQUENCE [LARGE SCALE GENOMIC DNA]</scope>
    <source>
        <strain evidence="4 5">ATCC BAA-789</strain>
    </source>
</reference>
<feature type="chain" id="PRO_5040718233" evidence="2">
    <location>
        <begin position="34"/>
        <end position="356"/>
    </location>
</feature>
<evidence type="ECO:0000256" key="1">
    <source>
        <dbReference type="SAM" id="MobiDB-lite"/>
    </source>
</evidence>
<dbReference type="PANTHER" id="PTHR30024">
    <property type="entry name" value="ALIPHATIC SULFONATES-BINDING PROTEIN-RELATED"/>
    <property type="match status" value="1"/>
</dbReference>
<evidence type="ECO:0000313" key="4">
    <source>
        <dbReference type="EMBL" id="NKX93922.1"/>
    </source>
</evidence>
<protein>
    <submittedName>
        <fullName evidence="4">ABC transporter substrate-binding protein</fullName>
    </submittedName>
</protein>
<dbReference type="RefSeq" id="WP_168447995.1">
    <property type="nucleotide sequence ID" value="NZ_JAAXOW010000004.1"/>
</dbReference>
<dbReference type="Gene3D" id="3.40.190.10">
    <property type="entry name" value="Periplasmic binding protein-like II"/>
    <property type="match status" value="2"/>
</dbReference>
<name>A0A9X5FF84_9MICO</name>
<feature type="domain" description="SsuA/THI5-like" evidence="3">
    <location>
        <begin position="58"/>
        <end position="266"/>
    </location>
</feature>